<feature type="chain" id="PRO_5024950433" description="Ig-like domain-containing protein" evidence="1">
    <location>
        <begin position="23"/>
        <end position="202"/>
    </location>
</feature>
<evidence type="ECO:0000256" key="1">
    <source>
        <dbReference type="SAM" id="SignalP"/>
    </source>
</evidence>
<feature type="signal peptide" evidence="1">
    <location>
        <begin position="1"/>
        <end position="22"/>
    </location>
</feature>
<evidence type="ECO:0008006" key="3">
    <source>
        <dbReference type="Google" id="ProtNLM"/>
    </source>
</evidence>
<keyword evidence="1" id="KW-0732">Signal</keyword>
<organism evidence="2">
    <name type="scientific">Petromyces alliaceus</name>
    <name type="common">Aspergillus alliaceus</name>
    <dbReference type="NCBI Taxonomy" id="209559"/>
    <lineage>
        <taxon>Eukaryota</taxon>
        <taxon>Fungi</taxon>
        <taxon>Dikarya</taxon>
        <taxon>Ascomycota</taxon>
        <taxon>Pezizomycotina</taxon>
        <taxon>Eurotiomycetes</taxon>
        <taxon>Eurotiomycetidae</taxon>
        <taxon>Eurotiales</taxon>
        <taxon>Aspergillaceae</taxon>
        <taxon>Aspergillus</taxon>
        <taxon>Aspergillus subgen. Circumdati</taxon>
    </lineage>
</organism>
<dbReference type="Gene3D" id="2.60.20.10">
    <property type="entry name" value="Crystallins"/>
    <property type="match status" value="1"/>
</dbReference>
<evidence type="ECO:0000313" key="2">
    <source>
        <dbReference type="EMBL" id="KAE8396185.1"/>
    </source>
</evidence>
<accession>A0A5N7CPZ7</accession>
<gene>
    <name evidence="2" type="ORF">BDV23DRAFT_143527</name>
</gene>
<protein>
    <recommendedName>
        <fullName evidence="3">Ig-like domain-containing protein</fullName>
    </recommendedName>
</protein>
<name>A0A5N7CPZ7_PETAA</name>
<reference evidence="2" key="1">
    <citation type="submission" date="2019-04" db="EMBL/GenBank/DDBJ databases">
        <title>Friends and foes A comparative genomics studyof 23 Aspergillus species from section Flavi.</title>
        <authorList>
            <consortium name="DOE Joint Genome Institute"/>
            <person name="Kjaerbolling I."/>
            <person name="Vesth T."/>
            <person name="Frisvad J.C."/>
            <person name="Nybo J.L."/>
            <person name="Theobald S."/>
            <person name="Kildgaard S."/>
            <person name="Isbrandt T."/>
            <person name="Kuo A."/>
            <person name="Sato A."/>
            <person name="Lyhne E.K."/>
            <person name="Kogle M.E."/>
            <person name="Wiebenga A."/>
            <person name="Kun R.S."/>
            <person name="Lubbers R.J."/>
            <person name="Makela M.R."/>
            <person name="Barry K."/>
            <person name="Chovatia M."/>
            <person name="Clum A."/>
            <person name="Daum C."/>
            <person name="Haridas S."/>
            <person name="He G."/>
            <person name="LaButti K."/>
            <person name="Lipzen A."/>
            <person name="Mondo S."/>
            <person name="Riley R."/>
            <person name="Salamov A."/>
            <person name="Simmons B.A."/>
            <person name="Magnuson J.K."/>
            <person name="Henrissat B."/>
            <person name="Mortensen U.H."/>
            <person name="Larsen T.O."/>
            <person name="Devries R.P."/>
            <person name="Grigoriev I.V."/>
            <person name="Machida M."/>
            <person name="Baker S.E."/>
            <person name="Andersen M.R."/>
        </authorList>
    </citation>
    <scope>NUCLEOTIDE SEQUENCE [LARGE SCALE GENOMIC DNA]</scope>
    <source>
        <strain evidence="2">IBT 14317</strain>
    </source>
</reference>
<dbReference type="EMBL" id="ML735215">
    <property type="protein sequence ID" value="KAE8396185.1"/>
    <property type="molecule type" value="Genomic_DNA"/>
</dbReference>
<proteinExistence type="predicted"/>
<dbReference type="AlphaFoldDB" id="A0A5N7CPZ7"/>
<dbReference type="Proteomes" id="UP000326877">
    <property type="component" value="Unassembled WGS sequence"/>
</dbReference>
<dbReference type="OrthoDB" id="4501559at2759"/>
<sequence length="202" mass="22087">MMYTTCLPSLGVVALLAASVAAKTASLYSQKGCSGDSKAIPWSQCTPTFENKSIDVPSSDKPDQVLFDCYLYSMKSDTTCEEDRQKPPTGKCTDNLYYYSKCVFVPAPGFVSLYQYPNFEGESAKINITETKDCKPLSFSPSQLSSVVVADGYVCQAWRDTNCLTELRTIDSPGNANLDLSSAESISCSENPARSEDIRHDL</sequence>